<proteinExistence type="predicted"/>
<dbReference type="NCBIfam" id="TIGR03696">
    <property type="entry name" value="Rhs_assc_core"/>
    <property type="match status" value="1"/>
</dbReference>
<sequence>MKDPKGNTWSYSYDFAGQQIKADDPDAGVAATTYDAAGQVTSTTDATGKKLTYAYDGIGRPTTASEGSTVRSKWTYDTAKDTAGKVLLGQVASSTRYVDSAAYTTSVPTYDDAYRPLATTVTLPATGDLAKLTARSFTTKYTYTADGQVASTTLPKITTGGSSGGSAVLGQEKVTTYYDTASQARWMGGGFGWGTYVAESRFSAYGQPLAIDLGNTYGAVASYRYDEVTRRLTSVALKREQITGTDLAVSYKYDAAGNVTSVTDQPTNGALGGTAGQDNQCFRYDGLQRLTTAWTAKTAGDCSLAPSQVTAAKVGGAAPYWTEYSYDPLGNRTVKTDHATDGSTGTTMTRSTYGQSAGPHALTSTTVSTNGGTAVAGAMFGYDGAGQQTSRHVPGASAFTMSWDAGGSLTQIAATGAGEESDPGLDEGEASFVYDADGNRVSRTDAGGTTVYLPGGQEFHVDSDGGVSATRYYSFAGQTVAVRTDRGLGGVTSLVTDPHGTTLAAVPNTTWTTTSVERFFTDPFGAVRGPSTIETVPGDRQFLGKTRDESTGLTLLGARYYDETTGTFISVDPLLSPTDPQHWNGYAYARNNPLTYSDPDGRIPVPYAYGDALIPGRPVPTASANQHTASKTHQSDTPTSTARRANASVGTSTVTNSYLGGAGNKPASAAPVQVSYPASAAGAYDPNREFHDRPQNVFEWAIWYAFGFDDMEKCDAGSNFSCVMAMASVVTVPIGGLEGIGAKAVEKVGAKTAAKVVEKAAAKKATSTVLANKAAGDAARDSIAAVHPGSAIEQSFQTEFGVRRIDVFTGSGTGIESKVGRTSLSASTRSQIAKDSWLMENNPEVGGIEWVFTRSGVTGRLGPTKPLQNALTEARIPWTVIP</sequence>
<dbReference type="Gene3D" id="2.180.10.10">
    <property type="entry name" value="RHS repeat-associated core"/>
    <property type="match status" value="1"/>
</dbReference>
<dbReference type="Pfam" id="PF05593">
    <property type="entry name" value="RHS_repeat"/>
    <property type="match status" value="1"/>
</dbReference>
<dbReference type="NCBIfam" id="TIGR01643">
    <property type="entry name" value="YD_repeat_2x"/>
    <property type="match status" value="1"/>
</dbReference>
<feature type="compositionally biased region" description="Polar residues" evidence="1">
    <location>
        <begin position="341"/>
        <end position="355"/>
    </location>
</feature>
<dbReference type="InterPro" id="IPR022385">
    <property type="entry name" value="Rhs_assc_core"/>
</dbReference>
<dbReference type="Proteomes" id="UP001157091">
    <property type="component" value="Unassembled WGS sequence"/>
</dbReference>
<accession>A0ABQ6I7V5</accession>
<dbReference type="PANTHER" id="PTHR32305:SF17">
    <property type="entry name" value="TRNA NUCLEASE WAPA"/>
    <property type="match status" value="1"/>
</dbReference>
<comment type="caution">
    <text evidence="2">The sequence shown here is derived from an EMBL/GenBank/DDBJ whole genome shotgun (WGS) entry which is preliminary data.</text>
</comment>
<dbReference type="PANTHER" id="PTHR32305">
    <property type="match status" value="1"/>
</dbReference>
<dbReference type="InterPro" id="IPR031325">
    <property type="entry name" value="RHS_repeat"/>
</dbReference>
<evidence type="ECO:0000256" key="1">
    <source>
        <dbReference type="SAM" id="MobiDB-lite"/>
    </source>
</evidence>
<feature type="region of interest" description="Disordered" evidence="1">
    <location>
        <begin position="616"/>
        <end position="651"/>
    </location>
</feature>
<keyword evidence="3" id="KW-1185">Reference proteome</keyword>
<organism evidence="2 3">
    <name type="scientific">Luteimicrobium album</name>
    <dbReference type="NCBI Taxonomy" id="1054550"/>
    <lineage>
        <taxon>Bacteria</taxon>
        <taxon>Bacillati</taxon>
        <taxon>Actinomycetota</taxon>
        <taxon>Actinomycetes</taxon>
        <taxon>Micrococcales</taxon>
        <taxon>Luteimicrobium</taxon>
    </lineage>
</organism>
<gene>
    <name evidence="2" type="ORF">GCM10025864_36080</name>
</gene>
<protein>
    <recommendedName>
        <fullName evidence="4">RHS repeat-associated core domain-containing protein</fullName>
    </recommendedName>
</protein>
<evidence type="ECO:0008006" key="4">
    <source>
        <dbReference type="Google" id="ProtNLM"/>
    </source>
</evidence>
<dbReference type="InterPro" id="IPR050708">
    <property type="entry name" value="T6SS_VgrG/RHS"/>
</dbReference>
<evidence type="ECO:0000313" key="3">
    <source>
        <dbReference type="Proteomes" id="UP001157091"/>
    </source>
</evidence>
<reference evidence="3" key="1">
    <citation type="journal article" date="2019" name="Int. J. Syst. Evol. Microbiol.">
        <title>The Global Catalogue of Microorganisms (GCM) 10K type strain sequencing project: providing services to taxonomists for standard genome sequencing and annotation.</title>
        <authorList>
            <consortium name="The Broad Institute Genomics Platform"/>
            <consortium name="The Broad Institute Genome Sequencing Center for Infectious Disease"/>
            <person name="Wu L."/>
            <person name="Ma J."/>
        </authorList>
    </citation>
    <scope>NUCLEOTIDE SEQUENCE [LARGE SCALE GENOMIC DNA]</scope>
    <source>
        <strain evidence="3">NBRC 106348</strain>
    </source>
</reference>
<evidence type="ECO:0000313" key="2">
    <source>
        <dbReference type="EMBL" id="GMA25849.1"/>
    </source>
</evidence>
<feature type="compositionally biased region" description="Polar residues" evidence="1">
    <location>
        <begin position="622"/>
        <end position="651"/>
    </location>
</feature>
<feature type="region of interest" description="Disordered" evidence="1">
    <location>
        <begin position="336"/>
        <end position="359"/>
    </location>
</feature>
<dbReference type="InterPro" id="IPR006530">
    <property type="entry name" value="YD"/>
</dbReference>
<name>A0ABQ6I7V5_9MICO</name>
<dbReference type="EMBL" id="BSUK01000001">
    <property type="protein sequence ID" value="GMA25849.1"/>
    <property type="molecule type" value="Genomic_DNA"/>
</dbReference>
<dbReference type="RefSeq" id="WP_284294312.1">
    <property type="nucleotide sequence ID" value="NZ_BSUK01000001.1"/>
</dbReference>